<reference evidence="2" key="2">
    <citation type="journal article" date="2023" name="Int. J. Mol. Sci.">
        <title>De Novo Assembly and Annotation of 11 Diverse Shrub Willow (Salix) Genomes Reveals Novel Gene Organization in Sex-Linked Regions.</title>
        <authorList>
            <person name="Hyden B."/>
            <person name="Feng K."/>
            <person name="Yates T.B."/>
            <person name="Jawdy S."/>
            <person name="Cereghino C."/>
            <person name="Smart L.B."/>
            <person name="Muchero W."/>
        </authorList>
    </citation>
    <scope>NUCLEOTIDE SEQUENCE [LARGE SCALE GENOMIC DNA]</scope>
    <source>
        <tissue evidence="2">Shoot tip</tissue>
    </source>
</reference>
<feature type="compositionally biased region" description="Acidic residues" evidence="1">
    <location>
        <begin position="30"/>
        <end position="49"/>
    </location>
</feature>
<reference evidence="2" key="1">
    <citation type="submission" date="2022-11" db="EMBL/GenBank/DDBJ databases">
        <authorList>
            <person name="Hyden B.L."/>
            <person name="Feng K."/>
            <person name="Yates T."/>
            <person name="Jawdy S."/>
            <person name="Smart L.B."/>
            <person name="Muchero W."/>
        </authorList>
    </citation>
    <scope>NUCLEOTIDE SEQUENCE</scope>
    <source>
        <tissue evidence="2">Shoot tip</tissue>
    </source>
</reference>
<feature type="compositionally biased region" description="Acidic residues" evidence="1">
    <location>
        <begin position="1"/>
        <end position="21"/>
    </location>
</feature>
<accession>A0A9Q0Z815</accession>
<comment type="caution">
    <text evidence="2">The sequence shown here is derived from an EMBL/GenBank/DDBJ whole genome shotgun (WGS) entry which is preliminary data.</text>
</comment>
<dbReference type="EMBL" id="JAPFFL010000005">
    <property type="protein sequence ID" value="KAJ6724588.1"/>
    <property type="molecule type" value="Genomic_DNA"/>
</dbReference>
<protein>
    <submittedName>
        <fullName evidence="2">Uncharacterized protein</fullName>
    </submittedName>
</protein>
<name>A0A9Q0Z815_SALVM</name>
<proteinExistence type="predicted"/>
<gene>
    <name evidence="2" type="ORF">OIU85_022501</name>
</gene>
<evidence type="ECO:0000313" key="3">
    <source>
        <dbReference type="Proteomes" id="UP001151529"/>
    </source>
</evidence>
<sequence length="66" mass="7592">MDSEDDMMDANDVESVEDDFYYSDGVYYDNDGDDVNDDDDGPEYDFMVDDGDHLDNLSSRSQRSNE</sequence>
<evidence type="ECO:0000313" key="2">
    <source>
        <dbReference type="EMBL" id="KAJ6724588.1"/>
    </source>
</evidence>
<feature type="region of interest" description="Disordered" evidence="1">
    <location>
        <begin position="1"/>
        <end position="66"/>
    </location>
</feature>
<keyword evidence="3" id="KW-1185">Reference proteome</keyword>
<dbReference type="AlphaFoldDB" id="A0A9Q0Z815"/>
<dbReference type="Proteomes" id="UP001151529">
    <property type="component" value="Chromosome 11"/>
</dbReference>
<evidence type="ECO:0000256" key="1">
    <source>
        <dbReference type="SAM" id="MobiDB-lite"/>
    </source>
</evidence>
<organism evidence="2 3">
    <name type="scientific">Salix viminalis</name>
    <name type="common">Common osier</name>
    <name type="synonym">Basket willow</name>
    <dbReference type="NCBI Taxonomy" id="40686"/>
    <lineage>
        <taxon>Eukaryota</taxon>
        <taxon>Viridiplantae</taxon>
        <taxon>Streptophyta</taxon>
        <taxon>Embryophyta</taxon>
        <taxon>Tracheophyta</taxon>
        <taxon>Spermatophyta</taxon>
        <taxon>Magnoliopsida</taxon>
        <taxon>eudicotyledons</taxon>
        <taxon>Gunneridae</taxon>
        <taxon>Pentapetalae</taxon>
        <taxon>rosids</taxon>
        <taxon>fabids</taxon>
        <taxon>Malpighiales</taxon>
        <taxon>Salicaceae</taxon>
        <taxon>Saliceae</taxon>
        <taxon>Salix</taxon>
    </lineage>
</organism>
<feature type="compositionally biased region" description="Polar residues" evidence="1">
    <location>
        <begin position="56"/>
        <end position="66"/>
    </location>
</feature>